<keyword evidence="4 7" id="KW-0418">Kinase</keyword>
<dbReference type="PROSITE" id="PS00584">
    <property type="entry name" value="PFKB_KINASES_2"/>
    <property type="match status" value="1"/>
</dbReference>
<dbReference type="GO" id="GO:0005524">
    <property type="term" value="F:ATP binding"/>
    <property type="evidence" value="ECO:0007669"/>
    <property type="project" value="UniProtKB-KW"/>
</dbReference>
<keyword evidence="8" id="KW-1185">Reference proteome</keyword>
<proteinExistence type="inferred from homology"/>
<dbReference type="PANTHER" id="PTHR43085:SF1">
    <property type="entry name" value="PSEUDOURIDINE KINASE-RELATED"/>
    <property type="match status" value="1"/>
</dbReference>
<organism evidence="7 8">
    <name type="scientific">Kluyvera georgiana ATCC 51603</name>
    <dbReference type="NCBI Taxonomy" id="1354264"/>
    <lineage>
        <taxon>Bacteria</taxon>
        <taxon>Pseudomonadati</taxon>
        <taxon>Pseudomonadota</taxon>
        <taxon>Gammaproteobacteria</taxon>
        <taxon>Enterobacterales</taxon>
        <taxon>Enterobacteriaceae</taxon>
        <taxon>Kluyvera</taxon>
    </lineage>
</organism>
<name>A0A1B7K8A1_9ENTR</name>
<protein>
    <submittedName>
        <fullName evidence="7">Fructokinase</fullName>
        <ecNumber evidence="7">2.7.1.4</ecNumber>
    </submittedName>
</protein>
<evidence type="ECO:0000313" key="7">
    <source>
        <dbReference type="EMBL" id="OAT56386.1"/>
    </source>
</evidence>
<sequence>MMNIWALGDAVADLLPIGDRRYEACPGGAPVNVAAGAARLGCRSGFIGRVGDDPFGHLLQQTLREYGVNTQAMELDGQHRTSTVVVSLGKGGERDFTFLVNPSADQFLSAQALPEFGADILHFCSLALVAPACRDTLAQAIVRIKQQHGLLSFDVNLREQMWPDPESMLETVRHFARQADILKLSEEEWYWLTQSQSFAEAIAGLEAYPAALKVVTYGAQGAMVLYQGNVVHFSGYVVDSVDTTGAGDAFMAGLLASIAQQGMPDDITQLHGAMAQASACGALATTQKGALSAIPDRDAVAQFIAARPWPEYEVK</sequence>
<keyword evidence="3" id="KW-0547">Nucleotide-binding</keyword>
<evidence type="ECO:0000313" key="8">
    <source>
        <dbReference type="Proteomes" id="UP000078386"/>
    </source>
</evidence>
<evidence type="ECO:0000256" key="1">
    <source>
        <dbReference type="ARBA" id="ARBA00010688"/>
    </source>
</evidence>
<dbReference type="EMBL" id="LXEU01000002">
    <property type="protein sequence ID" value="OAT56386.1"/>
    <property type="molecule type" value="Genomic_DNA"/>
</dbReference>
<comment type="similarity">
    <text evidence="1">Belongs to the carbohydrate kinase PfkB family.</text>
</comment>
<dbReference type="NCBIfam" id="NF006957">
    <property type="entry name" value="PRK09434.1"/>
    <property type="match status" value="1"/>
</dbReference>
<gene>
    <name evidence="7" type="ORF">M989_00031</name>
</gene>
<evidence type="ECO:0000256" key="5">
    <source>
        <dbReference type="ARBA" id="ARBA00022840"/>
    </source>
</evidence>
<dbReference type="InterPro" id="IPR050306">
    <property type="entry name" value="PfkB_Carbo_kinase"/>
</dbReference>
<dbReference type="PANTHER" id="PTHR43085">
    <property type="entry name" value="HEXOKINASE FAMILY MEMBER"/>
    <property type="match status" value="1"/>
</dbReference>
<evidence type="ECO:0000256" key="2">
    <source>
        <dbReference type="ARBA" id="ARBA00022679"/>
    </source>
</evidence>
<feature type="domain" description="Carbohydrate kinase PfkB" evidence="6">
    <location>
        <begin position="21"/>
        <end position="296"/>
    </location>
</feature>
<dbReference type="EC" id="2.7.1.4" evidence="7"/>
<dbReference type="Pfam" id="PF00294">
    <property type="entry name" value="PfkB"/>
    <property type="match status" value="1"/>
</dbReference>
<dbReference type="Proteomes" id="UP000078386">
    <property type="component" value="Unassembled WGS sequence"/>
</dbReference>
<evidence type="ECO:0000259" key="6">
    <source>
        <dbReference type="Pfam" id="PF00294"/>
    </source>
</evidence>
<keyword evidence="5" id="KW-0067">ATP-binding</keyword>
<dbReference type="InterPro" id="IPR002173">
    <property type="entry name" value="Carboh/pur_kinase_PfkB_CS"/>
</dbReference>
<dbReference type="GO" id="GO:0008865">
    <property type="term" value="F:fructokinase activity"/>
    <property type="evidence" value="ECO:0007669"/>
    <property type="project" value="UniProtKB-EC"/>
</dbReference>
<dbReference type="CDD" id="cd01167">
    <property type="entry name" value="bac_FRK"/>
    <property type="match status" value="1"/>
</dbReference>
<accession>A0A1B7K8A1</accession>
<dbReference type="InterPro" id="IPR011611">
    <property type="entry name" value="PfkB_dom"/>
</dbReference>
<keyword evidence="2 7" id="KW-0808">Transferase</keyword>
<evidence type="ECO:0000256" key="3">
    <source>
        <dbReference type="ARBA" id="ARBA00022741"/>
    </source>
</evidence>
<dbReference type="AlphaFoldDB" id="A0A1B7K8A1"/>
<evidence type="ECO:0000256" key="4">
    <source>
        <dbReference type="ARBA" id="ARBA00022777"/>
    </source>
</evidence>
<dbReference type="SUPFAM" id="SSF53613">
    <property type="entry name" value="Ribokinase-like"/>
    <property type="match status" value="1"/>
</dbReference>
<reference evidence="7 8" key="1">
    <citation type="submission" date="2016-04" db="EMBL/GenBank/DDBJ databases">
        <title>ATOL: Assembling a taxonomically balanced genome-scale reconstruction of the evolutionary history of the Enterobacteriaceae.</title>
        <authorList>
            <person name="Plunkett G.III."/>
            <person name="Neeno-Eckwall E.C."/>
            <person name="Glasner J.D."/>
            <person name="Perna N.T."/>
        </authorList>
    </citation>
    <scope>NUCLEOTIDE SEQUENCE [LARGE SCALE GENOMIC DNA]</scope>
    <source>
        <strain evidence="7 8">ATCC 51603</strain>
    </source>
</reference>
<dbReference type="Gene3D" id="3.40.1190.20">
    <property type="match status" value="1"/>
</dbReference>
<comment type="caution">
    <text evidence="7">The sequence shown here is derived from an EMBL/GenBank/DDBJ whole genome shotgun (WGS) entry which is preliminary data.</text>
</comment>
<dbReference type="InterPro" id="IPR029056">
    <property type="entry name" value="Ribokinase-like"/>
</dbReference>
<dbReference type="PATRIC" id="fig|1354264.4.peg.32"/>